<feature type="region of interest" description="Disordered" evidence="1">
    <location>
        <begin position="341"/>
        <end position="364"/>
    </location>
</feature>
<name>A0A6A6REM5_9PEZI</name>
<evidence type="ECO:0000256" key="1">
    <source>
        <dbReference type="SAM" id="MobiDB-lite"/>
    </source>
</evidence>
<feature type="compositionally biased region" description="Acidic residues" evidence="1">
    <location>
        <begin position="103"/>
        <end position="118"/>
    </location>
</feature>
<feature type="compositionally biased region" description="Pro residues" evidence="1">
    <location>
        <begin position="179"/>
        <end position="189"/>
    </location>
</feature>
<feature type="compositionally biased region" description="Basic residues" evidence="1">
    <location>
        <begin position="1"/>
        <end position="10"/>
    </location>
</feature>
<evidence type="ECO:0000313" key="3">
    <source>
        <dbReference type="Proteomes" id="UP000799750"/>
    </source>
</evidence>
<protein>
    <submittedName>
        <fullName evidence="2">Uncharacterized protein</fullName>
    </submittedName>
</protein>
<gene>
    <name evidence="2" type="ORF">BU16DRAFT_587286</name>
</gene>
<feature type="compositionally biased region" description="Polar residues" evidence="1">
    <location>
        <begin position="353"/>
        <end position="364"/>
    </location>
</feature>
<organism evidence="2 3">
    <name type="scientific">Lophium mytilinum</name>
    <dbReference type="NCBI Taxonomy" id="390894"/>
    <lineage>
        <taxon>Eukaryota</taxon>
        <taxon>Fungi</taxon>
        <taxon>Dikarya</taxon>
        <taxon>Ascomycota</taxon>
        <taxon>Pezizomycotina</taxon>
        <taxon>Dothideomycetes</taxon>
        <taxon>Pleosporomycetidae</taxon>
        <taxon>Mytilinidiales</taxon>
        <taxon>Mytilinidiaceae</taxon>
        <taxon>Lophium</taxon>
    </lineage>
</organism>
<evidence type="ECO:0000313" key="2">
    <source>
        <dbReference type="EMBL" id="KAF2502190.1"/>
    </source>
</evidence>
<keyword evidence="3" id="KW-1185">Reference proteome</keyword>
<reference evidence="2" key="1">
    <citation type="journal article" date="2020" name="Stud. Mycol.">
        <title>101 Dothideomycetes genomes: a test case for predicting lifestyles and emergence of pathogens.</title>
        <authorList>
            <person name="Haridas S."/>
            <person name="Albert R."/>
            <person name="Binder M."/>
            <person name="Bloem J."/>
            <person name="Labutti K."/>
            <person name="Salamov A."/>
            <person name="Andreopoulos B."/>
            <person name="Baker S."/>
            <person name="Barry K."/>
            <person name="Bills G."/>
            <person name="Bluhm B."/>
            <person name="Cannon C."/>
            <person name="Castanera R."/>
            <person name="Culley D."/>
            <person name="Daum C."/>
            <person name="Ezra D."/>
            <person name="Gonzalez J."/>
            <person name="Henrissat B."/>
            <person name="Kuo A."/>
            <person name="Liang C."/>
            <person name="Lipzen A."/>
            <person name="Lutzoni F."/>
            <person name="Magnuson J."/>
            <person name="Mondo S."/>
            <person name="Nolan M."/>
            <person name="Ohm R."/>
            <person name="Pangilinan J."/>
            <person name="Park H.-J."/>
            <person name="Ramirez L."/>
            <person name="Alfaro M."/>
            <person name="Sun H."/>
            <person name="Tritt A."/>
            <person name="Yoshinaga Y."/>
            <person name="Zwiers L.-H."/>
            <person name="Turgeon B."/>
            <person name="Goodwin S."/>
            <person name="Spatafora J."/>
            <person name="Crous P."/>
            <person name="Grigoriev I."/>
        </authorList>
    </citation>
    <scope>NUCLEOTIDE SEQUENCE</scope>
    <source>
        <strain evidence="2">CBS 269.34</strain>
    </source>
</reference>
<feature type="region of interest" description="Disordered" evidence="1">
    <location>
        <begin position="178"/>
        <end position="226"/>
    </location>
</feature>
<feature type="region of interest" description="Disordered" evidence="1">
    <location>
        <begin position="85"/>
        <end position="128"/>
    </location>
</feature>
<dbReference type="Proteomes" id="UP000799750">
    <property type="component" value="Unassembled WGS sequence"/>
</dbReference>
<dbReference type="EMBL" id="MU004181">
    <property type="protein sequence ID" value="KAF2502190.1"/>
    <property type="molecule type" value="Genomic_DNA"/>
</dbReference>
<feature type="compositionally biased region" description="Basic and acidic residues" evidence="1">
    <location>
        <begin position="341"/>
        <end position="351"/>
    </location>
</feature>
<dbReference type="OrthoDB" id="10567646at2759"/>
<feature type="region of interest" description="Disordered" evidence="1">
    <location>
        <begin position="1"/>
        <end position="20"/>
    </location>
</feature>
<accession>A0A6A6REM5</accession>
<sequence>MEKSPPKKHNGSLTRPRMPNFRRLPHIPFIPIGGHRAIEECIRNREHLSWQVSTGQITALQAEYMDRMPGEPPKAWPKDVPQLLQSPVSMDFPKDPTTYEQGKEDEDEVADRGEDMEETGQTTPWWLGSEPADTPVEQGFCSQPTLANKEEAHEFPANRKPTWPAQQRMTATTALFAPPIVPSKRPPSSPLASQSSPKRPRLYPRPPPLRLQPAMPSAPRATATRSPYFVGPNGVYQTAPEQRYPVWTIPVGGNSTRQPVVHSGGDANVQLYTPRTMWEIRARENALSGAPERTPVDVTGFLIDSEGRRIRGFAGRQIRYVRENGWGMGLEAYGFAAKDRDEAKDEFKDQEMVDTSSDTTWDGE</sequence>
<dbReference type="AlphaFoldDB" id="A0A6A6REM5"/>
<proteinExistence type="predicted"/>